<evidence type="ECO:0000313" key="4">
    <source>
        <dbReference type="Proteomes" id="UP001249851"/>
    </source>
</evidence>
<evidence type="ECO:0000256" key="2">
    <source>
        <dbReference type="SAM" id="MobiDB-lite"/>
    </source>
</evidence>
<reference evidence="3" key="1">
    <citation type="journal article" date="2023" name="G3 (Bethesda)">
        <title>Whole genome assembly and annotation of the endangered Caribbean coral Acropora cervicornis.</title>
        <authorList>
            <person name="Selwyn J.D."/>
            <person name="Vollmer S.V."/>
        </authorList>
    </citation>
    <scope>NUCLEOTIDE SEQUENCE</scope>
    <source>
        <strain evidence="3">K2</strain>
    </source>
</reference>
<proteinExistence type="inferred from homology"/>
<dbReference type="EMBL" id="JARQWQ010000015">
    <property type="protein sequence ID" value="KAK2567079.1"/>
    <property type="molecule type" value="Genomic_DNA"/>
</dbReference>
<keyword evidence="4" id="KW-1185">Reference proteome</keyword>
<comment type="similarity">
    <text evidence="1">Belongs to the HEBP family.</text>
</comment>
<dbReference type="SUPFAM" id="SSF55136">
    <property type="entry name" value="Probable bacterial effector-binding domain"/>
    <property type="match status" value="3"/>
</dbReference>
<dbReference type="PANTHER" id="PTHR11220">
    <property type="entry name" value="HEME-BINDING PROTEIN-RELATED"/>
    <property type="match status" value="1"/>
</dbReference>
<dbReference type="AlphaFoldDB" id="A0AAD9VAC9"/>
<dbReference type="Pfam" id="PF04832">
    <property type="entry name" value="SOUL"/>
    <property type="match status" value="3"/>
</dbReference>
<feature type="region of interest" description="Disordered" evidence="2">
    <location>
        <begin position="137"/>
        <end position="161"/>
    </location>
</feature>
<gene>
    <name evidence="3" type="ORF">P5673_008870</name>
</gene>
<sequence>MRLFRYISGNNQAEMKIEMTVPVAKKMNTGPRSMSYQTMSFFIPFEHQQDAPMPNNDNVNLEIVKPFCAYVKVYGGFTTLSKVRENYQSLLRELREDGRSNDISDSIYSAGYDDRFKLFNRHNEVWIISKNNKPSENAAVPDLPNTSSEPKPAKSTADKKLTEKTPQFCDENDCPLFYVKKNTTDFQLRCYNESYKWVSTSVANMNSKLAGKTAFWRLFRYIEGSNAKQMKIKMTVPVTMMMQPLQPGSGSFVKEDFTMSFFIPFKHQKDAPAPTADDVELNTVKPFCAYVREYGGFSNMEKVETHYKELLNALKLQGIDDFYTNMFYTAGYDAPYKLFNRRNEIWLISKSQNPMQSLVVLLALVGLSVVQARPKEPDFCHGLECPHFKTVNKTDAFELRCYETDYKWASTIVAGYEYDEAVRMGFMRLFNYIEGDNVKKLKIAMTAPVAVEIQAGQGPFCKNNFTVNFFVPFKYQDNPVEPTSKSVFISSLKKFCAYVKSYGGYSNIKLIQENTEKLSEALVKAGLGDTFIKEVFFYAGYDSPFRVFDRHNEIWFIKKDSDDKTLNF</sequence>
<dbReference type="Proteomes" id="UP001249851">
    <property type="component" value="Unassembled WGS sequence"/>
</dbReference>
<dbReference type="Gene3D" id="3.20.80.10">
    <property type="entry name" value="Regulatory factor, effector binding domain"/>
    <property type="match status" value="3"/>
</dbReference>
<evidence type="ECO:0000256" key="1">
    <source>
        <dbReference type="ARBA" id="ARBA00009817"/>
    </source>
</evidence>
<organism evidence="3 4">
    <name type="scientific">Acropora cervicornis</name>
    <name type="common">Staghorn coral</name>
    <dbReference type="NCBI Taxonomy" id="6130"/>
    <lineage>
        <taxon>Eukaryota</taxon>
        <taxon>Metazoa</taxon>
        <taxon>Cnidaria</taxon>
        <taxon>Anthozoa</taxon>
        <taxon>Hexacorallia</taxon>
        <taxon>Scleractinia</taxon>
        <taxon>Astrocoeniina</taxon>
        <taxon>Acroporidae</taxon>
        <taxon>Acropora</taxon>
    </lineage>
</organism>
<evidence type="ECO:0000313" key="3">
    <source>
        <dbReference type="EMBL" id="KAK2567079.1"/>
    </source>
</evidence>
<accession>A0AAD9VAC9</accession>
<dbReference type="FunFam" id="3.20.80.10:FF:000002">
    <property type="entry name" value="Heme-binding protein 2"/>
    <property type="match status" value="2"/>
</dbReference>
<dbReference type="PANTHER" id="PTHR11220:SF1">
    <property type="entry name" value="HEME-BINDING PROTEIN 2"/>
    <property type="match status" value="1"/>
</dbReference>
<protein>
    <submittedName>
        <fullName evidence="3">Heme-binding protein 2</fullName>
    </submittedName>
</protein>
<dbReference type="InterPro" id="IPR006917">
    <property type="entry name" value="SOUL_heme-bd"/>
</dbReference>
<reference evidence="3" key="2">
    <citation type="journal article" date="2023" name="Science">
        <title>Genomic signatures of disease resistance in endangered staghorn corals.</title>
        <authorList>
            <person name="Vollmer S.V."/>
            <person name="Selwyn J.D."/>
            <person name="Despard B.A."/>
            <person name="Roesel C.L."/>
        </authorList>
    </citation>
    <scope>NUCLEOTIDE SEQUENCE</scope>
    <source>
        <strain evidence="3">K2</strain>
    </source>
</reference>
<name>A0AAD9VAC9_ACRCE</name>
<dbReference type="InterPro" id="IPR011256">
    <property type="entry name" value="Reg_factor_effector_dom_sf"/>
</dbReference>
<comment type="caution">
    <text evidence="3">The sequence shown here is derived from an EMBL/GenBank/DDBJ whole genome shotgun (WGS) entry which is preliminary data.</text>
</comment>